<dbReference type="AlphaFoldDB" id="D8M6R2"/>
<dbReference type="RefSeq" id="XP_012897528.1">
    <property type="nucleotide sequence ID" value="XM_013042074.1"/>
</dbReference>
<dbReference type="InterPro" id="IPR015943">
    <property type="entry name" value="WD40/YVTN_repeat-like_dom_sf"/>
</dbReference>
<organism evidence="8">
    <name type="scientific">Blastocystis hominis</name>
    <dbReference type="NCBI Taxonomy" id="12968"/>
    <lineage>
        <taxon>Eukaryota</taxon>
        <taxon>Sar</taxon>
        <taxon>Stramenopiles</taxon>
        <taxon>Bigyra</taxon>
        <taxon>Opalozoa</taxon>
        <taxon>Opalinata</taxon>
        <taxon>Blastocystidae</taxon>
        <taxon>Blastocystis</taxon>
    </lineage>
</organism>
<dbReference type="Proteomes" id="UP000008312">
    <property type="component" value="Unassembled WGS sequence"/>
</dbReference>
<dbReference type="InterPro" id="IPR036322">
    <property type="entry name" value="WD40_repeat_dom_sf"/>
</dbReference>
<keyword evidence="2" id="KW-0963">Cytoplasm</keyword>
<dbReference type="SUPFAM" id="SSF50978">
    <property type="entry name" value="WD40 repeat-like"/>
    <property type="match status" value="3"/>
</dbReference>
<dbReference type="SMART" id="SM00320">
    <property type="entry name" value="WD40"/>
    <property type="match status" value="11"/>
</dbReference>
<dbReference type="GeneID" id="24922752"/>
<sequence length="750" mass="83064">MNILNDAYLGAVTAISFSLDSKYVVYGGSGTFIHICENKSFQKVNKSKLCVFGNKEFVLFDWDALESNEFAPCEPEYKMTGFIDWIWDIAFMDSPADRLPSLLIGTAHNTVIQWNPNTNTADHFYYGHDRCILYSMSILPLHGDFLIASGTVFTEVHVWRLSAPEHTLVCRQHAGVIFKLRWSEDGRYLLSVSDDRSLIVWRHSSSTQPWNSIEPTSIDALLQGSYSPFLRLYGHRARLWDCLFVSTFLLSTSEDCSVRLWNEKGVCVAVLEGHKGKHVWCAAFDSRSGIAVTGGNDGAVKIWDIPTITSTAESSVRSFVIPSMAKEDAEFDRKAVRTSKSECIRALCISEDGEQILIASNWGYIWSLDPNSGLFSTLFSPAEHGFVSTLALSQDGKMAASGDYSGELRIVSVDQRFPAITEKIGTIRIGRISFHEFDETHWLLCVVAANGHITLLLLEKTQGVLSRWAECDFETKGAITSTLWIPEHRVLCAGDSVGGVQLMKMVGSHEARYLRKCHACAPVCALVLHENNTLWTGGHDGKLVPLLIDWDSFSITRDTAIPIPHIKQIFSIWWSQNHELCVSGFHESEYLVWDVSNACEVLSVPAGGWKRPFASHSAASHPSHGFLFAFAAANGFSRVSVFQRSQPHSARLIPAVSAPSHGREVNVVHWIGPLEGGGLLASGGEDRKVQILRVERGRFGLECRVVHAFETHSSSVRGLWSFAKPGGNGYVLLSCGGRNTLCVWDVSKTG</sequence>
<evidence type="ECO:0000256" key="3">
    <source>
        <dbReference type="ARBA" id="ARBA00022574"/>
    </source>
</evidence>
<evidence type="ECO:0000256" key="1">
    <source>
        <dbReference type="ARBA" id="ARBA00004496"/>
    </source>
</evidence>
<keyword evidence="4" id="KW-0819">tRNA processing</keyword>
<dbReference type="Gene3D" id="2.130.10.10">
    <property type="entry name" value="YVTN repeat-like/Quinoprotein amine dehydrogenase"/>
    <property type="match status" value="5"/>
</dbReference>
<reference evidence="8" key="1">
    <citation type="submission" date="2010-02" db="EMBL/GenBank/DDBJ databases">
        <title>Sequencing and annotation of the Blastocystis hominis genome.</title>
        <authorList>
            <person name="Wincker P."/>
        </authorList>
    </citation>
    <scope>NUCLEOTIDE SEQUENCE</scope>
    <source>
        <strain evidence="8">Singapore isolate B</strain>
    </source>
</reference>
<dbReference type="InterPro" id="IPR051973">
    <property type="entry name" value="tRNA_Anticodon_Mtase-Reg"/>
</dbReference>
<keyword evidence="9" id="KW-1185">Reference proteome</keyword>
<dbReference type="PROSITE" id="PS50294">
    <property type="entry name" value="WD_REPEATS_REGION"/>
    <property type="match status" value="1"/>
</dbReference>
<dbReference type="InterPro" id="IPR001680">
    <property type="entry name" value="WD40_rpt"/>
</dbReference>
<protein>
    <submittedName>
        <fullName evidence="8">Uncharacterized protein</fullName>
    </submittedName>
</protein>
<comment type="similarity">
    <text evidence="6">Belongs to the WD repeat WDR6 family.</text>
</comment>
<name>D8M6R2_BLAHO</name>
<dbReference type="InParanoid" id="D8M6R2"/>
<evidence type="ECO:0000313" key="9">
    <source>
        <dbReference type="Proteomes" id="UP000008312"/>
    </source>
</evidence>
<dbReference type="GO" id="GO:0005737">
    <property type="term" value="C:cytoplasm"/>
    <property type="evidence" value="ECO:0007669"/>
    <property type="project" value="UniProtKB-SubCell"/>
</dbReference>
<proteinExistence type="inferred from homology"/>
<dbReference type="PROSITE" id="PS50082">
    <property type="entry name" value="WD_REPEATS_2"/>
    <property type="match status" value="2"/>
</dbReference>
<dbReference type="PANTHER" id="PTHR14344:SF3">
    <property type="entry name" value="WD REPEAT-CONTAINING PROTEIN 6"/>
    <property type="match status" value="1"/>
</dbReference>
<dbReference type="OrthoDB" id="5594999at2759"/>
<evidence type="ECO:0000256" key="7">
    <source>
        <dbReference type="PROSITE-ProRule" id="PRU00221"/>
    </source>
</evidence>
<evidence type="ECO:0000313" key="8">
    <source>
        <dbReference type="EMBL" id="CBK23480.2"/>
    </source>
</evidence>
<dbReference type="PROSITE" id="PS00678">
    <property type="entry name" value="WD_REPEATS_1"/>
    <property type="match status" value="1"/>
</dbReference>
<keyword evidence="5" id="KW-0677">Repeat</keyword>
<comment type="subcellular location">
    <subcellularLocation>
        <location evidence="1">Cytoplasm</location>
    </subcellularLocation>
</comment>
<evidence type="ECO:0000256" key="4">
    <source>
        <dbReference type="ARBA" id="ARBA00022694"/>
    </source>
</evidence>
<dbReference type="GO" id="GO:0030488">
    <property type="term" value="P:tRNA methylation"/>
    <property type="evidence" value="ECO:0007669"/>
    <property type="project" value="TreeGrafter"/>
</dbReference>
<dbReference type="OMA" id="FIHICEN"/>
<gene>
    <name evidence="8" type="ORF">GSBLH_T00006628001</name>
</gene>
<evidence type="ECO:0000256" key="5">
    <source>
        <dbReference type="ARBA" id="ARBA00022737"/>
    </source>
</evidence>
<feature type="repeat" description="WD" evidence="7">
    <location>
        <begin position="279"/>
        <end position="313"/>
    </location>
</feature>
<keyword evidence="3 7" id="KW-0853">WD repeat</keyword>
<feature type="repeat" description="WD" evidence="7">
    <location>
        <begin position="170"/>
        <end position="201"/>
    </location>
</feature>
<dbReference type="Pfam" id="PF00400">
    <property type="entry name" value="WD40"/>
    <property type="match status" value="3"/>
</dbReference>
<dbReference type="EMBL" id="FN668661">
    <property type="protein sequence ID" value="CBK23480.2"/>
    <property type="molecule type" value="Genomic_DNA"/>
</dbReference>
<dbReference type="InterPro" id="IPR019775">
    <property type="entry name" value="WD40_repeat_CS"/>
</dbReference>
<dbReference type="PANTHER" id="PTHR14344">
    <property type="entry name" value="WD REPEAT PROTEIN"/>
    <property type="match status" value="1"/>
</dbReference>
<evidence type="ECO:0000256" key="2">
    <source>
        <dbReference type="ARBA" id="ARBA00022490"/>
    </source>
</evidence>
<accession>D8M6R2</accession>
<evidence type="ECO:0000256" key="6">
    <source>
        <dbReference type="ARBA" id="ARBA00038255"/>
    </source>
</evidence>